<reference evidence="2" key="1">
    <citation type="submission" date="2019-06" db="EMBL/GenBank/DDBJ databases">
        <authorList>
            <person name="Gan P."/>
            <person name="Shirasu K."/>
        </authorList>
    </citation>
    <scope>NUCLEOTIDE SEQUENCE [LARGE SCALE GENOMIC DNA]</scope>
    <source>
        <strain evidence="2">CAD2</strain>
    </source>
</reference>
<dbReference type="EMBL" id="QPMT01000009">
    <property type="protein sequence ID" value="KAF4862033.1"/>
    <property type="molecule type" value="Genomic_DNA"/>
</dbReference>
<feature type="transmembrane region" description="Helical" evidence="1">
    <location>
        <begin position="201"/>
        <end position="221"/>
    </location>
</feature>
<keyword evidence="3" id="KW-1185">Reference proteome</keyword>
<dbReference type="InterPro" id="IPR010721">
    <property type="entry name" value="UstE-like"/>
</dbReference>
<name>A0A9P5EYN1_COLSI</name>
<keyword evidence="1" id="KW-0812">Transmembrane</keyword>
<feature type="transmembrane region" description="Helical" evidence="1">
    <location>
        <begin position="103"/>
        <end position="123"/>
    </location>
</feature>
<dbReference type="Proteomes" id="UP000711996">
    <property type="component" value="Unassembled WGS sequence"/>
</dbReference>
<accession>A0A9P5EYN1</accession>
<feature type="transmembrane region" description="Helical" evidence="1">
    <location>
        <begin position="71"/>
        <end position="91"/>
    </location>
</feature>
<evidence type="ECO:0000313" key="2">
    <source>
        <dbReference type="EMBL" id="KAF4862033.1"/>
    </source>
</evidence>
<keyword evidence="1" id="KW-1133">Transmembrane helix</keyword>
<evidence type="ECO:0000313" key="3">
    <source>
        <dbReference type="Proteomes" id="UP000711996"/>
    </source>
</evidence>
<organism evidence="2 3">
    <name type="scientific">Colletotrichum siamense</name>
    <name type="common">Anthracnose fungus</name>
    <dbReference type="NCBI Taxonomy" id="690259"/>
    <lineage>
        <taxon>Eukaryota</taxon>
        <taxon>Fungi</taxon>
        <taxon>Dikarya</taxon>
        <taxon>Ascomycota</taxon>
        <taxon>Pezizomycotina</taxon>
        <taxon>Sordariomycetes</taxon>
        <taxon>Hypocreomycetidae</taxon>
        <taxon>Glomerellales</taxon>
        <taxon>Glomerellaceae</taxon>
        <taxon>Colletotrichum</taxon>
        <taxon>Colletotrichum gloeosporioides species complex</taxon>
    </lineage>
</organism>
<protein>
    <submittedName>
        <fullName evidence="2">7-dehydrocholesterol reductase</fullName>
    </submittedName>
</protein>
<gene>
    <name evidence="2" type="primary">DHCR7</name>
    <name evidence="2" type="ORF">CGCSCA2_v004149</name>
</gene>
<dbReference type="Gene3D" id="1.20.120.1630">
    <property type="match status" value="1"/>
</dbReference>
<evidence type="ECO:0000256" key="1">
    <source>
        <dbReference type="SAM" id="Phobius"/>
    </source>
</evidence>
<dbReference type="OrthoDB" id="67965at2759"/>
<dbReference type="AlphaFoldDB" id="A0A9P5EYN1"/>
<dbReference type="PANTHER" id="PTHR32251:SF15">
    <property type="entry name" value="3-OXO-5-ALPHA-STEROID 4-DEHYDROGENASE (DUF1295)"/>
    <property type="match status" value="1"/>
</dbReference>
<dbReference type="Pfam" id="PF06966">
    <property type="entry name" value="DUF1295"/>
    <property type="match status" value="1"/>
</dbReference>
<feature type="transmembrane region" description="Helical" evidence="1">
    <location>
        <begin position="143"/>
        <end position="160"/>
    </location>
</feature>
<proteinExistence type="predicted"/>
<dbReference type="PANTHER" id="PTHR32251">
    <property type="entry name" value="3-OXO-5-ALPHA-STEROID 4-DEHYDROGENASE"/>
    <property type="match status" value="1"/>
</dbReference>
<keyword evidence="1" id="KW-0472">Membrane</keyword>
<dbReference type="GO" id="GO:0016020">
    <property type="term" value="C:membrane"/>
    <property type="evidence" value="ECO:0007669"/>
    <property type="project" value="TreeGrafter"/>
</dbReference>
<comment type="caution">
    <text evidence="2">The sequence shown here is derived from an EMBL/GenBank/DDBJ whole genome shotgun (WGS) entry which is preliminary data.</text>
</comment>
<sequence>MAKDLHDNVSRVKRFNAIGTTLFVGLRAADVLLQHALLQRGWAKNLIELVGGTSLNSSTVLYPATSHIHPYYGIVTFMAFGSSFKQIYTALAMSEQDMPPSSAVIIALFNTIFNSLNTCLSVWTATSALSSATTLSEVLGSPAVATGLAFYLIGIVTEAASETQRMIFKKDPANKGKPYAGGLFSLARHINYGGYTIWRTAYAFTCGGWAVAIPVFTFFFYDFATRGVPVLDQYLSERYGDSWKTIKANVPYRLIPGIY</sequence>